<evidence type="ECO:0000256" key="8">
    <source>
        <dbReference type="ARBA" id="ARBA00022989"/>
    </source>
</evidence>
<dbReference type="SUPFAM" id="SSF52540">
    <property type="entry name" value="P-loop containing nucleoside triphosphate hydrolases"/>
    <property type="match status" value="2"/>
</dbReference>
<dbReference type="GO" id="GO:0005524">
    <property type="term" value="F:ATP binding"/>
    <property type="evidence" value="ECO:0007669"/>
    <property type="project" value="UniProtKB-KW"/>
</dbReference>
<evidence type="ECO:0000256" key="12">
    <source>
        <dbReference type="SAM" id="Phobius"/>
    </source>
</evidence>
<evidence type="ECO:0000256" key="7">
    <source>
        <dbReference type="ARBA" id="ARBA00022840"/>
    </source>
</evidence>
<proteinExistence type="inferred from homology"/>
<keyword evidence="9 12" id="KW-0472">Membrane</keyword>
<keyword evidence="3" id="KW-0813">Transport</keyword>
<dbReference type="EMBL" id="BBXM02000008">
    <property type="protein sequence ID" value="GIC93045.1"/>
    <property type="molecule type" value="Genomic_DNA"/>
</dbReference>
<dbReference type="PANTHER" id="PTHR19241">
    <property type="entry name" value="ATP-BINDING CASSETTE TRANSPORTER"/>
    <property type="match status" value="1"/>
</dbReference>
<feature type="transmembrane region" description="Helical" evidence="12">
    <location>
        <begin position="613"/>
        <end position="634"/>
    </location>
</feature>
<gene>
    <name evidence="14" type="ORF">Aud_009524</name>
</gene>
<dbReference type="FunFam" id="3.40.50.300:FF:001465">
    <property type="entry name" value="ABC multidrug transporter (Eurofung)"/>
    <property type="match status" value="1"/>
</dbReference>
<accession>A0A8E0QZ82</accession>
<feature type="transmembrane region" description="Helical" evidence="12">
    <location>
        <begin position="1283"/>
        <end position="1306"/>
    </location>
</feature>
<evidence type="ECO:0000256" key="1">
    <source>
        <dbReference type="ARBA" id="ARBA00004651"/>
    </source>
</evidence>
<evidence type="ECO:0000256" key="4">
    <source>
        <dbReference type="ARBA" id="ARBA00022475"/>
    </source>
</evidence>
<name>A0A8E0QZ82_9EURO</name>
<reference evidence="14" key="2">
    <citation type="submission" date="2021-01" db="EMBL/GenBank/DDBJ databases">
        <title>Pan-genome distribution and transcriptional activeness of fungal secondary metabolism genes in Aspergillus section Fumigati.</title>
        <authorList>
            <person name="Takahashi H."/>
            <person name="Umemura M."/>
            <person name="Ninomiya A."/>
            <person name="Kusuya Y."/>
            <person name="Urayama S."/>
            <person name="Shimizu M."/>
            <person name="Watanabe A."/>
            <person name="Kamei K."/>
            <person name="Yaguchi T."/>
            <person name="Hagiwara D."/>
        </authorList>
    </citation>
    <scope>NUCLEOTIDE SEQUENCE</scope>
    <source>
        <strain evidence="14">IFM 46973</strain>
    </source>
</reference>
<dbReference type="InterPro" id="IPR034003">
    <property type="entry name" value="ABCG_PDR_2"/>
</dbReference>
<dbReference type="InterPro" id="IPR010929">
    <property type="entry name" value="PDR_CDR_ABC"/>
</dbReference>
<evidence type="ECO:0000313" key="14">
    <source>
        <dbReference type="EMBL" id="GIC93045.1"/>
    </source>
</evidence>
<dbReference type="Pfam" id="PF14510">
    <property type="entry name" value="ABC_trans_N"/>
    <property type="match status" value="1"/>
</dbReference>
<feature type="region of interest" description="Disordered" evidence="11">
    <location>
        <begin position="799"/>
        <end position="824"/>
    </location>
</feature>
<dbReference type="InterPro" id="IPR029481">
    <property type="entry name" value="ABC_trans_N"/>
</dbReference>
<dbReference type="SMART" id="SM00382">
    <property type="entry name" value="AAA"/>
    <property type="match status" value="2"/>
</dbReference>
<dbReference type="InterPro" id="IPR027417">
    <property type="entry name" value="P-loop_NTPase"/>
</dbReference>
<dbReference type="InterPro" id="IPR017871">
    <property type="entry name" value="ABC_transporter-like_CS"/>
</dbReference>
<dbReference type="GeneID" id="66997001"/>
<feature type="transmembrane region" description="Helical" evidence="12">
    <location>
        <begin position="1174"/>
        <end position="1191"/>
    </location>
</feature>
<dbReference type="Pfam" id="PF01061">
    <property type="entry name" value="ABC2_membrane"/>
    <property type="match status" value="2"/>
</dbReference>
<dbReference type="Gene3D" id="3.40.50.300">
    <property type="entry name" value="P-loop containing nucleotide triphosphate hydrolases"/>
    <property type="match status" value="2"/>
</dbReference>
<dbReference type="PROSITE" id="PS00211">
    <property type="entry name" value="ABC_TRANSPORTER_1"/>
    <property type="match status" value="1"/>
</dbReference>
<comment type="subcellular location">
    <subcellularLocation>
        <location evidence="1">Cell membrane</location>
        <topology evidence="1">Multi-pass membrane protein</topology>
    </subcellularLocation>
</comment>
<evidence type="ECO:0000256" key="9">
    <source>
        <dbReference type="ARBA" id="ARBA00023136"/>
    </source>
</evidence>
<dbReference type="Proteomes" id="UP000036893">
    <property type="component" value="Unassembled WGS sequence"/>
</dbReference>
<keyword evidence="6" id="KW-0547">Nucleotide-binding</keyword>
<protein>
    <recommendedName>
        <fullName evidence="13">ABC transporter domain-containing protein</fullName>
    </recommendedName>
</protein>
<feature type="transmembrane region" description="Helical" evidence="12">
    <location>
        <begin position="1203"/>
        <end position="1224"/>
    </location>
</feature>
<evidence type="ECO:0000256" key="2">
    <source>
        <dbReference type="ARBA" id="ARBA00006012"/>
    </source>
</evidence>
<keyword evidence="7" id="KW-0067">ATP-binding</keyword>
<dbReference type="InterPro" id="IPR034001">
    <property type="entry name" value="ABCG_PDR_1"/>
</dbReference>
<dbReference type="FunFam" id="3.40.50.300:FF:000054">
    <property type="entry name" value="ABC multidrug transporter atrF"/>
    <property type="match status" value="1"/>
</dbReference>
<dbReference type="GO" id="GO:0140359">
    <property type="term" value="F:ABC-type transporter activity"/>
    <property type="evidence" value="ECO:0007669"/>
    <property type="project" value="InterPro"/>
</dbReference>
<evidence type="ECO:0000256" key="3">
    <source>
        <dbReference type="ARBA" id="ARBA00022448"/>
    </source>
</evidence>
<evidence type="ECO:0000256" key="10">
    <source>
        <dbReference type="ARBA" id="ARBA00023180"/>
    </source>
</evidence>
<dbReference type="InterPro" id="IPR043926">
    <property type="entry name" value="ABCG_dom"/>
</dbReference>
<reference evidence="14" key="1">
    <citation type="journal article" date="2015" name="Genome Announc.">
        <title>Draft Genome Sequence of the Pathogenic Filamentous Fungus Aspergillus udagawae Strain IFM 46973T.</title>
        <authorList>
            <person name="Kusuya Y."/>
            <person name="Takahashi-Nakaguchi A."/>
            <person name="Takahashi H."/>
            <person name="Yaguchi T."/>
        </authorList>
    </citation>
    <scope>NUCLEOTIDE SEQUENCE</scope>
    <source>
        <strain evidence="14">IFM 46973</strain>
    </source>
</reference>
<dbReference type="InterPro" id="IPR013525">
    <property type="entry name" value="ABC2_TM"/>
</dbReference>
<evidence type="ECO:0000313" key="15">
    <source>
        <dbReference type="Proteomes" id="UP000036893"/>
    </source>
</evidence>
<evidence type="ECO:0000259" key="13">
    <source>
        <dbReference type="PROSITE" id="PS50893"/>
    </source>
</evidence>
<feature type="domain" description="ABC transporter" evidence="13">
    <location>
        <begin position="837"/>
        <end position="1080"/>
    </location>
</feature>
<feature type="compositionally biased region" description="Polar residues" evidence="11">
    <location>
        <begin position="51"/>
        <end position="65"/>
    </location>
</feature>
<dbReference type="CDD" id="cd03233">
    <property type="entry name" value="ABCG_PDR_domain1"/>
    <property type="match status" value="1"/>
</dbReference>
<sequence>MLLLSHRQLQSSDLQHCFPSKFFCCQESGKLVNPKSYNIEVNRAPEKAMYQASSLGKPSGRSPSPTADPIVDSSAEQPDDESGQKIDPRDISQWPITADILQIRQRNETNGGKSKKLGVTWKNLTVKGISSDALYNENVLSQFNPFGKGSKSPPLKTIIDNSFGCVKPGEMLLVLGNPGAGCTTLLSVLSNHRNGFAEITGDVSFGSMTSQEAKQYRGQIIMNTEEEIFFPALSVGDTIEFATRLKVPFHLPPDIKNEEEYAQIYKEFLLKSLGITHTKDTKVGDEFIRGVSGGERKRVSILECLATRGSVFSWDNSTRGLDASTALDWTKAMRAMTDILGLTTIASLYQAGNGIYEQFDKILILDNGKQIFYGPRDEAVPYMEDLGFLCDPAANKSDFLTSVSAPAVRTIAPDFEDRFPRTTEELLAAYNNSPIKPRMMAELDYPNSPEAQQNTADFKEQEAQDKHKNLPKKAAESAGYFHQVQTVTIRQFQILWGDKKTLFIKQATTIVQALIGGSLFYNAPDNTAGLFIKGGSLFFSLLYPTFIALAEVTDSFVGRPVLAKHRDFALHHPSAFVFAQVITDVPIMLFQISHFGIVLYFMTGFQYTAQAFFIFWLINLISALAMTQLFRFIGAAFPNFDAATKASGFTIVAAFTYAGYMIPKPDMHPWFVWFFWINPMAYAFEALLANEFHDQVIPCVGPFLVPNGEGYSPETGGGQACTGVRGAPPGATSVTGDQYLASMSFSHSNLWRNFGILCAWYVFFVAMTVFFTSRWKHMGEGGRGLLIPREKQKKVSKAVVADEESQAVEKPSENSGSDSEKSDATIDNQLVNNTSVFTWKNLTYTVKTPHGDRVLLDNVQGFVKPGTLGALMGSSGAGKTTLLDVLAQRKTDGTIHGSVLVDGRPLPVSFQRSAGYVEQMDVHESLSTVREALEFSALLRQNREIPREEKLRYVDTIVKLLQLEDLEHTLIGRPGAGLSVEQRKRLTIGVELVAKPSILIFLDEPTSGLDGQAANNTVRFLRKLAEVGQAVLVTIHQPSADLFAQFDTLLLLAKGGKTVYFGDIGHHARTVKKYFADHGAPCPREANPAEHMIEVVSGSLSKGKDWNQVWLNSPEHEKITQELDTLVADAAAKPPGTVDDGHQFAAPMWEQVKLVTHRMNISLFRNTEYINNKLILHILLSLYNGFSFWSIGNSVSDLQQRLFTVFSFLFVAPGLISQLQPIFIDRRNVYETREKKSKTYHWVPFVTGLIVSELPYLVVCGVLYFVCWYWTAGLPNHTKWAGSTFFVAMFYEMLYTGIGQSIAAYAPNATFASLVNPLVITTLVSFCGVFAPYSQITAFWRYWLYYLDPFNYLFGAFLTFTTFSVDITCERGELAVFNPPANETCGDYLSTYQQGMGRGTNLLNPGATENCEVCRYTTGQDYLKTLNLNEEYYGWRNAGLVVLWAGVFYALVFLMMKLRTKATKRASA</sequence>
<keyword evidence="5 12" id="KW-0812">Transmembrane</keyword>
<feature type="compositionally biased region" description="Basic and acidic residues" evidence="11">
    <location>
        <begin position="457"/>
        <end position="468"/>
    </location>
</feature>
<feature type="transmembrane region" description="Helical" evidence="12">
    <location>
        <begin position="646"/>
        <end position="663"/>
    </location>
</feature>
<dbReference type="Pfam" id="PF06422">
    <property type="entry name" value="PDR_CDR"/>
    <property type="match status" value="1"/>
</dbReference>
<feature type="transmembrane region" description="Helical" evidence="12">
    <location>
        <begin position="1318"/>
        <end position="1343"/>
    </location>
</feature>
<organism evidence="14 15">
    <name type="scientific">Aspergillus udagawae</name>
    <dbReference type="NCBI Taxonomy" id="91492"/>
    <lineage>
        <taxon>Eukaryota</taxon>
        <taxon>Fungi</taxon>
        <taxon>Dikarya</taxon>
        <taxon>Ascomycota</taxon>
        <taxon>Pezizomycotina</taxon>
        <taxon>Eurotiomycetes</taxon>
        <taxon>Eurotiomycetidae</taxon>
        <taxon>Eurotiales</taxon>
        <taxon>Aspergillaceae</taxon>
        <taxon>Aspergillus</taxon>
        <taxon>Aspergillus subgen. Fumigati</taxon>
    </lineage>
</organism>
<evidence type="ECO:0000256" key="5">
    <source>
        <dbReference type="ARBA" id="ARBA00022692"/>
    </source>
</evidence>
<feature type="region of interest" description="Disordered" evidence="11">
    <location>
        <begin position="49"/>
        <end position="89"/>
    </location>
</feature>
<dbReference type="RefSeq" id="XP_043150311.1">
    <property type="nucleotide sequence ID" value="XM_043294376.1"/>
</dbReference>
<dbReference type="InterPro" id="IPR003593">
    <property type="entry name" value="AAA+_ATPase"/>
</dbReference>
<feature type="domain" description="ABC transporter" evidence="13">
    <location>
        <begin position="134"/>
        <end position="392"/>
    </location>
</feature>
<keyword evidence="4" id="KW-1003">Cell membrane</keyword>
<feature type="transmembrane region" description="Helical" evidence="12">
    <location>
        <begin position="1433"/>
        <end position="1455"/>
    </location>
</feature>
<feature type="transmembrane region" description="Helical" evidence="12">
    <location>
        <begin position="1245"/>
        <end position="1271"/>
    </location>
</feature>
<evidence type="ECO:0000256" key="11">
    <source>
        <dbReference type="SAM" id="MobiDB-lite"/>
    </source>
</evidence>
<keyword evidence="10" id="KW-0325">Glycoprotein</keyword>
<feature type="transmembrane region" description="Helical" evidence="12">
    <location>
        <begin position="575"/>
        <end position="601"/>
    </location>
</feature>
<dbReference type="GO" id="GO:0016887">
    <property type="term" value="F:ATP hydrolysis activity"/>
    <property type="evidence" value="ECO:0007669"/>
    <property type="project" value="InterPro"/>
</dbReference>
<feature type="region of interest" description="Disordered" evidence="11">
    <location>
        <begin position="446"/>
        <end position="469"/>
    </location>
</feature>
<evidence type="ECO:0000256" key="6">
    <source>
        <dbReference type="ARBA" id="ARBA00022741"/>
    </source>
</evidence>
<dbReference type="InterPro" id="IPR003439">
    <property type="entry name" value="ABC_transporter-like_ATP-bd"/>
</dbReference>
<comment type="similarity">
    <text evidence="2">Belongs to the ABC transporter superfamily. ABCG family. PDR (TC 3.A.1.205) subfamily.</text>
</comment>
<dbReference type="PROSITE" id="PS50893">
    <property type="entry name" value="ABC_TRANSPORTER_2"/>
    <property type="match status" value="2"/>
</dbReference>
<dbReference type="GO" id="GO:0005886">
    <property type="term" value="C:plasma membrane"/>
    <property type="evidence" value="ECO:0007669"/>
    <property type="project" value="UniProtKB-SubCell"/>
</dbReference>
<keyword evidence="8 12" id="KW-1133">Transmembrane helix</keyword>
<dbReference type="Pfam" id="PF00005">
    <property type="entry name" value="ABC_tran"/>
    <property type="match status" value="2"/>
</dbReference>
<feature type="transmembrane region" description="Helical" evidence="12">
    <location>
        <begin position="670"/>
        <end position="688"/>
    </location>
</feature>
<dbReference type="CDD" id="cd03232">
    <property type="entry name" value="ABCG_PDR_domain2"/>
    <property type="match status" value="1"/>
</dbReference>
<comment type="caution">
    <text evidence="14">The sequence shown here is derived from an EMBL/GenBank/DDBJ whole genome shotgun (WGS) entry which is preliminary data.</text>
</comment>
<feature type="transmembrane region" description="Helical" evidence="12">
    <location>
        <begin position="750"/>
        <end position="771"/>
    </location>
</feature>
<dbReference type="Pfam" id="PF19055">
    <property type="entry name" value="ABC2_membrane_7"/>
    <property type="match status" value="1"/>
</dbReference>